<protein>
    <submittedName>
        <fullName evidence="1">Uncharacterized protein</fullName>
    </submittedName>
</protein>
<evidence type="ECO:0000313" key="2">
    <source>
        <dbReference type="Proteomes" id="UP000827872"/>
    </source>
</evidence>
<dbReference type="EMBL" id="CM037615">
    <property type="protein sequence ID" value="KAH8014463.1"/>
    <property type="molecule type" value="Genomic_DNA"/>
</dbReference>
<accession>A0ACB8G440</accession>
<proteinExistence type="predicted"/>
<gene>
    <name evidence="1" type="ORF">K3G42_029324</name>
</gene>
<name>A0ACB8G440_9SAUR</name>
<sequence length="126" mass="14683">MVVDGILCHMERAILTCNGRSFSGRAIISKRNLCLQRQRTSEHRTLERNNHHQQWSLSHHACKLLQPFVWPLLETKHLPTWSLISSDLVVFMFCKICSSLTYAFTPFVTWHTNNEVRDALNAQYIS</sequence>
<organism evidence="1 2">
    <name type="scientific">Sphaerodactylus townsendi</name>
    <dbReference type="NCBI Taxonomy" id="933632"/>
    <lineage>
        <taxon>Eukaryota</taxon>
        <taxon>Metazoa</taxon>
        <taxon>Chordata</taxon>
        <taxon>Craniata</taxon>
        <taxon>Vertebrata</taxon>
        <taxon>Euteleostomi</taxon>
        <taxon>Lepidosauria</taxon>
        <taxon>Squamata</taxon>
        <taxon>Bifurcata</taxon>
        <taxon>Gekkota</taxon>
        <taxon>Sphaerodactylidae</taxon>
        <taxon>Sphaerodactylus</taxon>
    </lineage>
</organism>
<comment type="caution">
    <text evidence="1">The sequence shown here is derived from an EMBL/GenBank/DDBJ whole genome shotgun (WGS) entry which is preliminary data.</text>
</comment>
<dbReference type="Proteomes" id="UP000827872">
    <property type="component" value="Linkage Group LG02"/>
</dbReference>
<evidence type="ECO:0000313" key="1">
    <source>
        <dbReference type="EMBL" id="KAH8014463.1"/>
    </source>
</evidence>
<reference evidence="1" key="1">
    <citation type="submission" date="2021-08" db="EMBL/GenBank/DDBJ databases">
        <title>The first chromosome-level gecko genome reveals the dynamic sex chromosomes of Neotropical dwarf geckos (Sphaerodactylidae: Sphaerodactylus).</title>
        <authorList>
            <person name="Pinto B.J."/>
            <person name="Keating S.E."/>
            <person name="Gamble T."/>
        </authorList>
    </citation>
    <scope>NUCLEOTIDE SEQUENCE</scope>
    <source>
        <strain evidence="1">TG3544</strain>
    </source>
</reference>
<keyword evidence="2" id="KW-1185">Reference proteome</keyword>